<proteinExistence type="predicted"/>
<evidence type="ECO:0000313" key="1">
    <source>
        <dbReference type="EMBL" id="CAK9120551.1"/>
    </source>
</evidence>
<evidence type="ECO:0000313" key="2">
    <source>
        <dbReference type="Proteomes" id="UP001642485"/>
    </source>
</evidence>
<keyword evidence="2" id="KW-1185">Reference proteome</keyword>
<reference evidence="1 2" key="1">
    <citation type="submission" date="2024-02" db="EMBL/GenBank/DDBJ databases">
        <authorList>
            <person name="Nijsse B."/>
            <person name="Sprong H."/>
        </authorList>
    </citation>
    <scope>NUCLEOTIDE SEQUENCE [LARGE SCALE GENOMIC DNA]</scope>
    <source>
        <strain evidence="1">OB144</strain>
    </source>
</reference>
<gene>
    <name evidence="1" type="ORF">OB144RH_02960</name>
</gene>
<organism evidence="1 2">
    <name type="scientific">Rickettsia helvetica</name>
    <dbReference type="NCBI Taxonomy" id="35789"/>
    <lineage>
        <taxon>Bacteria</taxon>
        <taxon>Pseudomonadati</taxon>
        <taxon>Pseudomonadota</taxon>
        <taxon>Alphaproteobacteria</taxon>
        <taxon>Rickettsiales</taxon>
        <taxon>Rickettsiaceae</taxon>
        <taxon>Rickettsieae</taxon>
        <taxon>Rickettsia</taxon>
        <taxon>spotted fever group</taxon>
    </lineage>
</organism>
<name>A0ABP0T4J3_RICHE</name>
<accession>A0ABP0T4J3</accession>
<dbReference type="EMBL" id="OZ018776">
    <property type="protein sequence ID" value="CAK9120551.1"/>
    <property type="molecule type" value="Genomic_DNA"/>
</dbReference>
<dbReference type="Proteomes" id="UP001642485">
    <property type="component" value="Chromosome"/>
</dbReference>
<protein>
    <submittedName>
        <fullName evidence="1">Uncharacterized protein</fullName>
    </submittedName>
</protein>
<sequence>MVFFRFSWKDEERGMQEFSDPKYHDKLCTRSKNTKTPDDLTNYLLFIFHEICKVGKETCIEGFLGKHPHIVNIAEATAPELFVNESAINICFKEDIARQNATKAALQLKSSDQFFRDCFIKVFPNLDYNKYFQILNIEYNQEDGTALISFNFSNADGTSTNDDVLPTGNLEDNNH</sequence>